<dbReference type="RefSeq" id="WP_057722541.1">
    <property type="nucleotide sequence ID" value="NZ_JYLM01000002.1"/>
</dbReference>
<dbReference type="InterPro" id="IPR036291">
    <property type="entry name" value="NAD(P)-bd_dom_sf"/>
</dbReference>
<accession>A0A1H2EBP5</accession>
<gene>
    <name evidence="4" type="ORF">SAMN04490197_0981</name>
</gene>
<evidence type="ECO:0000259" key="3">
    <source>
        <dbReference type="SMART" id="SM00822"/>
    </source>
</evidence>
<dbReference type="PRINTS" id="PR00081">
    <property type="entry name" value="GDHRDH"/>
</dbReference>
<reference evidence="4 5" key="1">
    <citation type="submission" date="2016-10" db="EMBL/GenBank/DDBJ databases">
        <authorList>
            <person name="Varghese N."/>
            <person name="Submissions S."/>
        </authorList>
    </citation>
    <scope>NUCLEOTIDE SEQUENCE [LARGE SCALE GENOMIC DNA]</scope>
    <source>
        <strain evidence="4 5">BS2775</strain>
    </source>
</reference>
<dbReference type="CDD" id="cd05233">
    <property type="entry name" value="SDR_c"/>
    <property type="match status" value="1"/>
</dbReference>
<keyword evidence="5" id="KW-1185">Reference proteome</keyword>
<sequence>MPDPRTVVITGAGTGIGAACARLYAAEGANLVLIGRRREPLEQEGAETGGLVLVGDAANPDTWEGFIAQIRARYGRLDVLLACAGGHGVGSASQTSPATWAAALRSNLDSAFYSARACLPLLIESAGCIVLLGSIASLAAGPEVCGYTTAKHALLGLNRSLARDYGPRGVRVNTVCPGWVTTPMADEEMQPLMSFHGDTLRQAYARVCADVPLRRPASAEEIAKVCRFLASPDASIITGASLVADGGSSIVDVPTLAYAHMEQPHV</sequence>
<dbReference type="PROSITE" id="PS00061">
    <property type="entry name" value="ADH_SHORT"/>
    <property type="match status" value="1"/>
</dbReference>
<dbReference type="PANTHER" id="PTHR43477">
    <property type="entry name" value="DIHYDROANTICAPSIN 7-DEHYDROGENASE"/>
    <property type="match status" value="1"/>
</dbReference>
<organism evidence="4 5">
    <name type="scientific">Pseudomonas orientalis</name>
    <dbReference type="NCBI Taxonomy" id="76758"/>
    <lineage>
        <taxon>Bacteria</taxon>
        <taxon>Pseudomonadati</taxon>
        <taxon>Pseudomonadota</taxon>
        <taxon>Gammaproteobacteria</taxon>
        <taxon>Pseudomonadales</taxon>
        <taxon>Pseudomonadaceae</taxon>
        <taxon>Pseudomonas</taxon>
    </lineage>
</organism>
<dbReference type="FunFam" id="3.40.50.720:FF:000084">
    <property type="entry name" value="Short-chain dehydrogenase reductase"/>
    <property type="match status" value="1"/>
</dbReference>
<dbReference type="PRINTS" id="PR00080">
    <property type="entry name" value="SDRFAMILY"/>
</dbReference>
<dbReference type="PANTHER" id="PTHR43477:SF1">
    <property type="entry name" value="DIHYDROANTICAPSIN 7-DEHYDROGENASE"/>
    <property type="match status" value="1"/>
</dbReference>
<comment type="similarity">
    <text evidence="1">Belongs to the short-chain dehydrogenases/reductases (SDR) family.</text>
</comment>
<dbReference type="GO" id="GO:0016491">
    <property type="term" value="F:oxidoreductase activity"/>
    <property type="evidence" value="ECO:0007669"/>
    <property type="project" value="UniProtKB-KW"/>
</dbReference>
<dbReference type="InterPro" id="IPR002347">
    <property type="entry name" value="SDR_fam"/>
</dbReference>
<dbReference type="InterPro" id="IPR057326">
    <property type="entry name" value="KR_dom"/>
</dbReference>
<keyword evidence="2" id="KW-0560">Oxidoreductase</keyword>
<dbReference type="OrthoDB" id="9803628at2"/>
<evidence type="ECO:0000313" key="5">
    <source>
        <dbReference type="Proteomes" id="UP000183653"/>
    </source>
</evidence>
<dbReference type="SMART" id="SM00822">
    <property type="entry name" value="PKS_KR"/>
    <property type="match status" value="1"/>
</dbReference>
<name>A0A1H2EBP5_9PSED</name>
<dbReference type="InterPro" id="IPR020904">
    <property type="entry name" value="Sc_DH/Rdtase_CS"/>
</dbReference>
<proteinExistence type="inferred from homology"/>
<dbReference type="EMBL" id="LT629782">
    <property type="protein sequence ID" value="SDT92541.1"/>
    <property type="molecule type" value="Genomic_DNA"/>
</dbReference>
<protein>
    <submittedName>
        <fullName evidence="4">NAD(P)-dependent dehydrogenase, short-chain alcohol dehydrogenase family</fullName>
    </submittedName>
</protein>
<dbReference type="PROSITE" id="PS51257">
    <property type="entry name" value="PROKAR_LIPOPROTEIN"/>
    <property type="match status" value="1"/>
</dbReference>
<evidence type="ECO:0000313" key="4">
    <source>
        <dbReference type="EMBL" id="SDT92541.1"/>
    </source>
</evidence>
<dbReference type="AlphaFoldDB" id="A0A1H2EBP5"/>
<dbReference type="Proteomes" id="UP000183653">
    <property type="component" value="Chromosome I"/>
</dbReference>
<dbReference type="InterPro" id="IPR051122">
    <property type="entry name" value="SDR_DHRS6-like"/>
</dbReference>
<dbReference type="SUPFAM" id="SSF51735">
    <property type="entry name" value="NAD(P)-binding Rossmann-fold domains"/>
    <property type="match status" value="1"/>
</dbReference>
<feature type="domain" description="Ketoreductase" evidence="3">
    <location>
        <begin position="5"/>
        <end position="182"/>
    </location>
</feature>
<evidence type="ECO:0000256" key="2">
    <source>
        <dbReference type="ARBA" id="ARBA00023002"/>
    </source>
</evidence>
<dbReference type="Pfam" id="PF13561">
    <property type="entry name" value="adh_short_C2"/>
    <property type="match status" value="1"/>
</dbReference>
<evidence type="ECO:0000256" key="1">
    <source>
        <dbReference type="ARBA" id="ARBA00006484"/>
    </source>
</evidence>
<dbReference type="Gene3D" id="3.40.50.720">
    <property type="entry name" value="NAD(P)-binding Rossmann-like Domain"/>
    <property type="match status" value="1"/>
</dbReference>